<dbReference type="RefSeq" id="XP_067689246.1">
    <property type="nucleotide sequence ID" value="XM_067833143.1"/>
</dbReference>
<gene>
    <name evidence="1" type="ORF">CUR178_01371</name>
</gene>
<dbReference type="KEGG" id="lenr:94168653"/>
<evidence type="ECO:0000313" key="1">
    <source>
        <dbReference type="EMBL" id="KAG5468539.1"/>
    </source>
</evidence>
<organism evidence="1 2">
    <name type="scientific">Leishmania enriettii</name>
    <dbReference type="NCBI Taxonomy" id="5663"/>
    <lineage>
        <taxon>Eukaryota</taxon>
        <taxon>Discoba</taxon>
        <taxon>Euglenozoa</taxon>
        <taxon>Kinetoplastea</taxon>
        <taxon>Metakinetoplastina</taxon>
        <taxon>Trypanosomatida</taxon>
        <taxon>Trypanosomatidae</taxon>
        <taxon>Leishmaniinae</taxon>
        <taxon>Leishmania</taxon>
    </lineage>
</organism>
<sequence>MLVGVYTYAQFSSHLSDVLGRHPSAAELRLQLFPPVTGAQPLLECCDAQGSKAAVLTPPSVADSSSDFVTLYAVLLPRRGDDGSDSEAVAVYQVVGHVSHISLNWCAQLQRSLSITALLAAPTRSFVWYDGGFCEDEVSRLLHRECMGGVSSFEVQLFPYVPPLQWRCAVDGVFSSHHSVCSSYTCLIGNLCEDDDGAGSAHTRELQGERDDLRRSLKAAAAAVTSVAPPMQRPRREGALAAVRVGAPAAGEAPFCSSSAIHRHFPLRLAAVLNGNVPLGDTSGSMTGTRVLCLVALDGTLLTGSTPPDPTLLSWQQGLFDTVSDFVSREVMPRVSLQLIDGKWARAEGSERLLDDVCRVRQVLGTSYVVQYAPNTAAPVATRARSIVLVLDLSVPLQHLLSPVSSMCPSSKSSAEDRQAQLLQRRLAAQVAEAVQNTIGQLVSQHPDVFAFTLEETAATERTPAVQVSRGPMHFTRGMHCRSIAASVAQIFALSSHTAFAEEVVRLLWGSEAGDEDIEVAAATEHSREKLRVLQRQPAQIRQRIEERLMSAIPP</sequence>
<proteinExistence type="predicted"/>
<reference evidence="1 2" key="1">
    <citation type="submission" date="2021-02" db="EMBL/GenBank/DDBJ databases">
        <title>Leishmania (Mundinia) enrietti genome sequencing and assembly.</title>
        <authorList>
            <person name="Almutairi H."/>
            <person name="Gatherer D."/>
        </authorList>
    </citation>
    <scope>NUCLEOTIDE SEQUENCE [LARGE SCALE GENOMIC DNA]</scope>
    <source>
        <strain evidence="1">CUR178</strain>
    </source>
</reference>
<evidence type="ECO:0000313" key="2">
    <source>
        <dbReference type="Proteomes" id="UP000674179"/>
    </source>
</evidence>
<accession>A0A836G8K2</accession>
<dbReference type="AlphaFoldDB" id="A0A836G8K2"/>
<keyword evidence="2" id="KW-1185">Reference proteome</keyword>
<dbReference type="GeneID" id="94168653"/>
<protein>
    <submittedName>
        <fullName evidence="1">Uncharacterized protein</fullName>
    </submittedName>
</protein>
<comment type="caution">
    <text evidence="1">The sequence shown here is derived from an EMBL/GenBank/DDBJ whole genome shotgun (WGS) entry which is preliminary data.</text>
</comment>
<dbReference type="OrthoDB" id="273315at2759"/>
<dbReference type="Proteomes" id="UP000674179">
    <property type="component" value="Chromosome 34"/>
</dbReference>
<dbReference type="EMBL" id="JAFHKP010000034">
    <property type="protein sequence ID" value="KAG5468539.1"/>
    <property type="molecule type" value="Genomic_DNA"/>
</dbReference>
<name>A0A836G8K2_LEIEN</name>